<comment type="similarity">
    <text evidence="3 11">Belongs to the metallo-dependent hydrolases superfamily. Adenosine and AMP deaminases family.</text>
</comment>
<dbReference type="CDD" id="cd01319">
    <property type="entry name" value="AMPD"/>
    <property type="match status" value="1"/>
</dbReference>
<feature type="region of interest" description="Disordered" evidence="12">
    <location>
        <begin position="1"/>
        <end position="33"/>
    </location>
</feature>
<proteinExistence type="inferred from homology"/>
<reference evidence="13" key="2">
    <citation type="submission" date="2020-11" db="EMBL/GenBank/DDBJ databases">
        <authorList>
            <consortium name="DOE Joint Genome Institute"/>
            <person name="Kuo A."/>
            <person name="Miyauchi S."/>
            <person name="Kiss E."/>
            <person name="Drula E."/>
            <person name="Kohler A."/>
            <person name="Sanchez-Garcia M."/>
            <person name="Andreopoulos B."/>
            <person name="Barry K.W."/>
            <person name="Bonito G."/>
            <person name="Buee M."/>
            <person name="Carver A."/>
            <person name="Chen C."/>
            <person name="Cichocki N."/>
            <person name="Clum A."/>
            <person name="Culley D."/>
            <person name="Crous P.W."/>
            <person name="Fauchery L."/>
            <person name="Girlanda M."/>
            <person name="Hayes R."/>
            <person name="Keri Z."/>
            <person name="Labutti K."/>
            <person name="Lipzen A."/>
            <person name="Lombard V."/>
            <person name="Magnuson J."/>
            <person name="Maillard F."/>
            <person name="Morin E."/>
            <person name="Murat C."/>
            <person name="Nolan M."/>
            <person name="Ohm R."/>
            <person name="Pangilinan J."/>
            <person name="Pereira M."/>
            <person name="Perotto S."/>
            <person name="Peter M."/>
            <person name="Riley R."/>
            <person name="Sitrit Y."/>
            <person name="Stielow B."/>
            <person name="Szollosi G."/>
            <person name="Zifcakova L."/>
            <person name="Stursova M."/>
            <person name="Spatafora J.W."/>
            <person name="Tedersoo L."/>
            <person name="Vaario L.-M."/>
            <person name="Yamada A."/>
            <person name="Yan M."/>
            <person name="Wang P."/>
            <person name="Xu J."/>
            <person name="Bruns T."/>
            <person name="Baldrian P."/>
            <person name="Vilgalys R."/>
            <person name="Henrissat B."/>
            <person name="Grigoriev I.V."/>
            <person name="Hibbett D."/>
            <person name="Nagy L.G."/>
            <person name="Martin F.M."/>
        </authorList>
    </citation>
    <scope>NUCLEOTIDE SEQUENCE</scope>
    <source>
        <strain evidence="13">UH-Tt-Lm1</strain>
    </source>
</reference>
<evidence type="ECO:0000256" key="7">
    <source>
        <dbReference type="ARBA" id="ARBA00022833"/>
    </source>
</evidence>
<evidence type="ECO:0000256" key="1">
    <source>
        <dbReference type="ARBA" id="ARBA00001947"/>
    </source>
</evidence>
<accession>A0A9P6HBM4</accession>
<evidence type="ECO:0000256" key="3">
    <source>
        <dbReference type="ARBA" id="ARBA00006676"/>
    </source>
</evidence>
<dbReference type="PROSITE" id="PS00485">
    <property type="entry name" value="A_DEAMINASE"/>
    <property type="match status" value="1"/>
</dbReference>
<keyword evidence="14" id="KW-1185">Reference proteome</keyword>
<dbReference type="Gene3D" id="3.20.20.140">
    <property type="entry name" value="Metal-dependent hydrolases"/>
    <property type="match status" value="1"/>
</dbReference>
<dbReference type="GO" id="GO:0003876">
    <property type="term" value="F:AMP deaminase activity"/>
    <property type="evidence" value="ECO:0007669"/>
    <property type="project" value="UniProtKB-EC"/>
</dbReference>
<sequence length="784" mass="90125">MASPDPQKSPHFGEIVSDPGTPSELLNGSNGGLRIPISDDSGFYGYNDEKHIQHMGEKLIVQRRGSTHSDGGRAAFKSGLAMTSVTSVVETNVPSSPTLKEEELKSEGDAGHAAPPAPDASPFAQEHLQTLQSFEKCLSLRDKYMKVSLQRLGDNPRDHDELFTGIDPKIADVSGVRPDADISAYVSPDSGDKLPKYPSKPWRIYPKPPPPHWRWTTNTEPVHGGDEVQAGKEEFVFKKCEIPGAHDGWSFGLDETGVYQVYNTNGNGRKPVFEIPTIKEYFMDLEFVLGVISDGPTKSLAYRRLQYLASKFDMYYLLNEFQEVADMKKVPHRDFYNVRKVDTHVHHSSCMNQKHLLRFIKSKMKRTPDDVVIFRDGKHLTLTEVFASLGLSAYELSIDTLDMHAHQDTFHRFDKFNLKYNPIGESRLREIFLKTDNLIEGRYLAELTKEVMMDLEQSKYQNCEWRISIYGRKEDEWDKLAKWIVNNKLYSHNVRWLIQVPRLYEVYKSNGSIDTFEDIVRNVFRPLFEVTRDPSTHPELHVFLQRVVGFDTVDDESKTERRYYKKFPYPRLWNTAQSPPYSYWVYYMFANIANLNNWRRERGFNTFVLRPHAGEAGDTDHLTSAYLTSHSISHGILLRKVPALQYLFYLKQIGIAMSPLSNNALFLAYERNPLKEFFKTGLNVSLSTDDPLQFHYTKEPLLEEYSVAAHIYKFPQSSLAELARNSVIQSGFEMEIKRHWLGHNWYLPGDAGNEINKTNVPDSRLVFRHRTLQEELAVVRGSAR</sequence>
<dbReference type="PANTHER" id="PTHR11359:SF0">
    <property type="entry name" value="AMP DEAMINASE"/>
    <property type="match status" value="1"/>
</dbReference>
<comment type="caution">
    <text evidence="13">The sequence shown here is derived from an EMBL/GenBank/DDBJ whole genome shotgun (WGS) entry which is preliminary data.</text>
</comment>
<dbReference type="InterPro" id="IPR006650">
    <property type="entry name" value="A/AMP_deam_AS"/>
</dbReference>
<evidence type="ECO:0000256" key="10">
    <source>
        <dbReference type="ARBA" id="ARBA00078830"/>
    </source>
</evidence>
<dbReference type="InterPro" id="IPR006329">
    <property type="entry name" value="AMPD"/>
</dbReference>
<comment type="pathway">
    <text evidence="2">Purine metabolism; IMP biosynthesis via salvage pathway; IMP from AMP: step 1/1.</text>
</comment>
<dbReference type="EC" id="3.5.4.6" evidence="4"/>
<dbReference type="GO" id="GO:0005829">
    <property type="term" value="C:cytosol"/>
    <property type="evidence" value="ECO:0007669"/>
    <property type="project" value="TreeGrafter"/>
</dbReference>
<keyword evidence="8" id="KW-0546">Nucleotide metabolism</keyword>
<comment type="cofactor">
    <cofactor evidence="1">
        <name>Zn(2+)</name>
        <dbReference type="ChEBI" id="CHEBI:29105"/>
    </cofactor>
</comment>
<dbReference type="Proteomes" id="UP000736335">
    <property type="component" value="Unassembled WGS sequence"/>
</dbReference>
<dbReference type="AlphaFoldDB" id="A0A9P6HBM4"/>
<reference evidence="13" key="1">
    <citation type="journal article" date="2020" name="Nat. Commun.">
        <title>Large-scale genome sequencing of mycorrhizal fungi provides insights into the early evolution of symbiotic traits.</title>
        <authorList>
            <person name="Miyauchi S."/>
            <person name="Kiss E."/>
            <person name="Kuo A."/>
            <person name="Drula E."/>
            <person name="Kohler A."/>
            <person name="Sanchez-Garcia M."/>
            <person name="Morin E."/>
            <person name="Andreopoulos B."/>
            <person name="Barry K.W."/>
            <person name="Bonito G."/>
            <person name="Buee M."/>
            <person name="Carver A."/>
            <person name="Chen C."/>
            <person name="Cichocki N."/>
            <person name="Clum A."/>
            <person name="Culley D."/>
            <person name="Crous P.W."/>
            <person name="Fauchery L."/>
            <person name="Girlanda M."/>
            <person name="Hayes R.D."/>
            <person name="Keri Z."/>
            <person name="LaButti K."/>
            <person name="Lipzen A."/>
            <person name="Lombard V."/>
            <person name="Magnuson J."/>
            <person name="Maillard F."/>
            <person name="Murat C."/>
            <person name="Nolan M."/>
            <person name="Ohm R.A."/>
            <person name="Pangilinan J."/>
            <person name="Pereira M.F."/>
            <person name="Perotto S."/>
            <person name="Peter M."/>
            <person name="Pfister S."/>
            <person name="Riley R."/>
            <person name="Sitrit Y."/>
            <person name="Stielow J.B."/>
            <person name="Szollosi G."/>
            <person name="Zifcakova L."/>
            <person name="Stursova M."/>
            <person name="Spatafora J.W."/>
            <person name="Tedersoo L."/>
            <person name="Vaario L.M."/>
            <person name="Yamada A."/>
            <person name="Yan M."/>
            <person name="Wang P."/>
            <person name="Xu J."/>
            <person name="Bruns T."/>
            <person name="Baldrian P."/>
            <person name="Vilgalys R."/>
            <person name="Dunand C."/>
            <person name="Henrissat B."/>
            <person name="Grigoriev I.V."/>
            <person name="Hibbett D."/>
            <person name="Nagy L.G."/>
            <person name="Martin F.M."/>
        </authorList>
    </citation>
    <scope>NUCLEOTIDE SEQUENCE</scope>
    <source>
        <strain evidence="13">UH-Tt-Lm1</strain>
    </source>
</reference>
<evidence type="ECO:0000256" key="11">
    <source>
        <dbReference type="PIRNR" id="PIRNR001251"/>
    </source>
</evidence>
<evidence type="ECO:0000256" key="8">
    <source>
        <dbReference type="ARBA" id="ARBA00023080"/>
    </source>
</evidence>
<keyword evidence="5" id="KW-0479">Metal-binding</keyword>
<dbReference type="OrthoDB" id="1723809at2759"/>
<dbReference type="FunFam" id="4.10.800.20:FF:000001">
    <property type="entry name" value="AMP deaminase"/>
    <property type="match status" value="1"/>
</dbReference>
<dbReference type="SUPFAM" id="SSF51556">
    <property type="entry name" value="Metallo-dependent hydrolases"/>
    <property type="match status" value="1"/>
</dbReference>
<dbReference type="GO" id="GO:0046033">
    <property type="term" value="P:AMP metabolic process"/>
    <property type="evidence" value="ECO:0007669"/>
    <property type="project" value="TreeGrafter"/>
</dbReference>
<feature type="region of interest" description="Disordered" evidence="12">
    <location>
        <begin position="89"/>
        <end position="122"/>
    </location>
</feature>
<evidence type="ECO:0000256" key="4">
    <source>
        <dbReference type="ARBA" id="ARBA00012775"/>
    </source>
</evidence>
<keyword evidence="6" id="KW-0378">Hydrolase</keyword>
<organism evidence="13 14">
    <name type="scientific">Thelephora terrestris</name>
    <dbReference type="NCBI Taxonomy" id="56493"/>
    <lineage>
        <taxon>Eukaryota</taxon>
        <taxon>Fungi</taxon>
        <taxon>Dikarya</taxon>
        <taxon>Basidiomycota</taxon>
        <taxon>Agaricomycotina</taxon>
        <taxon>Agaricomycetes</taxon>
        <taxon>Thelephorales</taxon>
        <taxon>Thelephoraceae</taxon>
        <taxon>Thelephora</taxon>
    </lineage>
</organism>
<evidence type="ECO:0000256" key="5">
    <source>
        <dbReference type="ARBA" id="ARBA00022723"/>
    </source>
</evidence>
<evidence type="ECO:0000256" key="6">
    <source>
        <dbReference type="ARBA" id="ARBA00022801"/>
    </source>
</evidence>
<evidence type="ECO:0000256" key="9">
    <source>
        <dbReference type="ARBA" id="ARBA00072037"/>
    </source>
</evidence>
<keyword evidence="7" id="KW-0862">Zinc</keyword>
<evidence type="ECO:0000313" key="14">
    <source>
        <dbReference type="Proteomes" id="UP000736335"/>
    </source>
</evidence>
<evidence type="ECO:0000313" key="13">
    <source>
        <dbReference type="EMBL" id="KAF9783262.1"/>
    </source>
</evidence>
<feature type="compositionally biased region" description="Basic and acidic residues" evidence="12">
    <location>
        <begin position="99"/>
        <end position="110"/>
    </location>
</feature>
<dbReference type="InterPro" id="IPR032466">
    <property type="entry name" value="Metal_Hydrolase"/>
</dbReference>
<dbReference type="Gene3D" id="4.10.800.20">
    <property type="match status" value="1"/>
</dbReference>
<dbReference type="FunFam" id="3.20.20.140:FF:000035">
    <property type="entry name" value="Probable amp deaminase"/>
    <property type="match status" value="1"/>
</dbReference>
<evidence type="ECO:0000256" key="2">
    <source>
        <dbReference type="ARBA" id="ARBA00004955"/>
    </source>
</evidence>
<dbReference type="EMBL" id="WIUZ02000010">
    <property type="protein sequence ID" value="KAF9783262.1"/>
    <property type="molecule type" value="Genomic_DNA"/>
</dbReference>
<gene>
    <name evidence="13" type="ORF">BJ322DRAFT_1069862</name>
</gene>
<name>A0A9P6HBM4_9AGAM</name>
<dbReference type="GO" id="GO:0046872">
    <property type="term" value="F:metal ion binding"/>
    <property type="evidence" value="ECO:0007669"/>
    <property type="project" value="UniProtKB-KW"/>
</dbReference>
<dbReference type="PANTHER" id="PTHR11359">
    <property type="entry name" value="AMP DEAMINASE"/>
    <property type="match status" value="1"/>
</dbReference>
<protein>
    <recommendedName>
        <fullName evidence="9">AMP deaminase</fullName>
        <ecNumber evidence="4">3.5.4.6</ecNumber>
    </recommendedName>
    <alternativeName>
        <fullName evidence="10">Myoadenylate deaminase</fullName>
    </alternativeName>
</protein>
<dbReference type="GO" id="GO:0032264">
    <property type="term" value="P:IMP salvage"/>
    <property type="evidence" value="ECO:0007669"/>
    <property type="project" value="InterPro"/>
</dbReference>
<feature type="compositionally biased region" description="Polar residues" evidence="12">
    <location>
        <begin position="89"/>
        <end position="98"/>
    </location>
</feature>
<dbReference type="NCBIfam" id="TIGR01429">
    <property type="entry name" value="AMP_deaminase"/>
    <property type="match status" value="1"/>
</dbReference>
<dbReference type="PIRSF" id="PIRSF001251">
    <property type="entry name" value="AMP_deaminase_met"/>
    <property type="match status" value="1"/>
</dbReference>
<dbReference type="Pfam" id="PF19326">
    <property type="entry name" value="AMP_deaminase"/>
    <property type="match status" value="1"/>
</dbReference>
<evidence type="ECO:0000256" key="12">
    <source>
        <dbReference type="SAM" id="MobiDB-lite"/>
    </source>
</evidence>